<keyword evidence="2" id="KW-1185">Reference proteome</keyword>
<accession>A0AAE3IX89</accession>
<dbReference type="EMBL" id="JAOYFC010000001">
    <property type="protein sequence ID" value="MCV6823825.1"/>
    <property type="molecule type" value="Genomic_DNA"/>
</dbReference>
<gene>
    <name evidence="1" type="ORF">OH136_04580</name>
</gene>
<proteinExistence type="predicted"/>
<sequence>MTKAQDFTKIMQDMVGAFPVDTKAVEDAFKTSAALSDKMSKVALDAAEKSSEISAKWTKETLTKLGSVSAAKTEPADYSKALTDFASSSAEMAAENLAAFAEVAKKVQAETVELMLAAGKDLSEETTAAVKKATADVQKAAKAASK</sequence>
<reference evidence="1" key="1">
    <citation type="submission" date="2022-10" db="EMBL/GenBank/DDBJ databases">
        <authorList>
            <person name="Yue Y."/>
        </authorList>
    </citation>
    <scope>NUCLEOTIDE SEQUENCE</scope>
    <source>
        <strain evidence="1">Z654</strain>
    </source>
</reference>
<comment type="caution">
    <text evidence="1">The sequence shown here is derived from an EMBL/GenBank/DDBJ whole genome shotgun (WGS) entry which is preliminary data.</text>
</comment>
<dbReference type="RefSeq" id="WP_263952658.1">
    <property type="nucleotide sequence ID" value="NZ_JAOYFC010000001.1"/>
</dbReference>
<dbReference type="Proteomes" id="UP001208041">
    <property type="component" value="Unassembled WGS sequence"/>
</dbReference>
<evidence type="ECO:0000313" key="1">
    <source>
        <dbReference type="EMBL" id="MCV6823825.1"/>
    </source>
</evidence>
<evidence type="ECO:0000313" key="2">
    <source>
        <dbReference type="Proteomes" id="UP001208041"/>
    </source>
</evidence>
<dbReference type="AlphaFoldDB" id="A0AAE3IX89"/>
<organism evidence="1 2">
    <name type="scientific">Halocynthiibacter halioticoli</name>
    <dbReference type="NCBI Taxonomy" id="2986804"/>
    <lineage>
        <taxon>Bacteria</taxon>
        <taxon>Pseudomonadati</taxon>
        <taxon>Pseudomonadota</taxon>
        <taxon>Alphaproteobacteria</taxon>
        <taxon>Rhodobacterales</taxon>
        <taxon>Paracoccaceae</taxon>
        <taxon>Halocynthiibacter</taxon>
    </lineage>
</organism>
<name>A0AAE3IX89_9RHOB</name>
<protein>
    <submittedName>
        <fullName evidence="1">Phasin, PhaP</fullName>
    </submittedName>
</protein>